<dbReference type="EMBL" id="CP003219">
    <property type="protein sequence ID" value="AEW96174.1"/>
    <property type="molecule type" value="Genomic_DNA"/>
</dbReference>
<dbReference type="PROSITE" id="PS50977">
    <property type="entry name" value="HTH_TETR_2"/>
    <property type="match status" value="1"/>
</dbReference>
<dbReference type="SUPFAM" id="SSF48498">
    <property type="entry name" value="Tetracyclin repressor-like, C-terminal domain"/>
    <property type="match status" value="1"/>
</dbReference>
<evidence type="ECO:0000259" key="5">
    <source>
        <dbReference type="PROSITE" id="PS50977"/>
    </source>
</evidence>
<name>F8K3Z9_STREN</name>
<accession>G8WR17</accession>
<evidence type="ECO:0000313" key="7">
    <source>
        <dbReference type="Proteomes" id="UP000007842"/>
    </source>
</evidence>
<feature type="domain" description="HTH tetR-type" evidence="5">
    <location>
        <begin position="17"/>
        <end position="76"/>
    </location>
</feature>
<dbReference type="OrthoDB" id="9795011at2"/>
<dbReference type="PANTHER" id="PTHR30055:SF234">
    <property type="entry name" value="HTH-TYPE TRANSCRIPTIONAL REGULATOR BETI"/>
    <property type="match status" value="1"/>
</dbReference>
<dbReference type="InterPro" id="IPR050109">
    <property type="entry name" value="HTH-type_TetR-like_transc_reg"/>
</dbReference>
<dbReference type="RefSeq" id="WP_014144531.1">
    <property type="nucleotide sequence ID" value="NC_016111.1"/>
</dbReference>
<dbReference type="PRINTS" id="PR00455">
    <property type="entry name" value="HTHTETR"/>
</dbReference>
<dbReference type="GO" id="GO:0000976">
    <property type="term" value="F:transcription cis-regulatory region binding"/>
    <property type="evidence" value="ECO:0007669"/>
    <property type="project" value="TreeGrafter"/>
</dbReference>
<proteinExistence type="predicted"/>
<dbReference type="Pfam" id="PF00440">
    <property type="entry name" value="TetR_N"/>
    <property type="match status" value="1"/>
</dbReference>
<evidence type="ECO:0000256" key="1">
    <source>
        <dbReference type="ARBA" id="ARBA00023015"/>
    </source>
</evidence>
<dbReference type="Gene3D" id="1.10.357.10">
    <property type="entry name" value="Tetracycline Repressor, domain 2"/>
    <property type="match status" value="1"/>
</dbReference>
<feature type="DNA-binding region" description="H-T-H motif" evidence="4">
    <location>
        <begin position="39"/>
        <end position="58"/>
    </location>
</feature>
<keyword evidence="1" id="KW-0805">Transcription regulation</keyword>
<dbReference type="KEGG" id="sct:SCAT_3814"/>
<dbReference type="InterPro" id="IPR036271">
    <property type="entry name" value="Tet_transcr_reg_TetR-rel_C_sf"/>
</dbReference>
<dbReference type="Proteomes" id="UP000007842">
    <property type="component" value="Chromosome"/>
</dbReference>
<dbReference type="PANTHER" id="PTHR30055">
    <property type="entry name" value="HTH-TYPE TRANSCRIPTIONAL REGULATOR RUTR"/>
    <property type="match status" value="1"/>
</dbReference>
<evidence type="ECO:0000256" key="3">
    <source>
        <dbReference type="ARBA" id="ARBA00023163"/>
    </source>
</evidence>
<dbReference type="KEGG" id="scy:SCATT_38030"/>
<evidence type="ECO:0000256" key="4">
    <source>
        <dbReference type="PROSITE-ProRule" id="PRU00335"/>
    </source>
</evidence>
<accession>F8K3Z9</accession>
<keyword evidence="7" id="KW-1185">Reference proteome</keyword>
<dbReference type="PATRIC" id="fig|1003195.11.peg.5269"/>
<keyword evidence="2 4" id="KW-0238">DNA-binding</keyword>
<evidence type="ECO:0000256" key="2">
    <source>
        <dbReference type="ARBA" id="ARBA00023125"/>
    </source>
</evidence>
<evidence type="ECO:0000313" key="6">
    <source>
        <dbReference type="EMBL" id="AEW96174.1"/>
    </source>
</evidence>
<sequence>MATRSGTAPRTMRADARRNYQRLLTEAKAAFLAQGSDAPLEEIARRAGVGIGTLYRHFPDRTALMAAVFTGEVDALVSLAGELAGRPDPVDALAVWLRAVITHSTAYRGLGKALMATGAAGLDSCQAPLRQAGGTLLERARDVGGVRPDADIPDLLRLCHAIGLAAEADPDDPGLADRLLALAVDGLRARETS</sequence>
<dbReference type="HOGENOM" id="CLU_069356_17_1_11"/>
<dbReference type="InterPro" id="IPR049445">
    <property type="entry name" value="TetR_SbtR-like_C"/>
</dbReference>
<organism evidence="6 7">
    <name type="scientific">Streptantibioticus cattleyicolor (strain ATCC 35852 / DSM 46488 / JCM 4925 / NBRC 14057 / NRRL 8057)</name>
    <name type="common">Streptomyces cattleya</name>
    <dbReference type="NCBI Taxonomy" id="1003195"/>
    <lineage>
        <taxon>Bacteria</taxon>
        <taxon>Bacillati</taxon>
        <taxon>Actinomycetota</taxon>
        <taxon>Actinomycetes</taxon>
        <taxon>Kitasatosporales</taxon>
        <taxon>Streptomycetaceae</taxon>
        <taxon>Streptantibioticus</taxon>
    </lineage>
</organism>
<dbReference type="InterPro" id="IPR009057">
    <property type="entry name" value="Homeodomain-like_sf"/>
</dbReference>
<reference evidence="7" key="1">
    <citation type="submission" date="2011-12" db="EMBL/GenBank/DDBJ databases">
        <title>Complete genome sequence of Streptomyces cattleya strain DSM 46488.</title>
        <authorList>
            <person name="Ou H.-Y."/>
            <person name="Li P."/>
            <person name="Zhao C."/>
            <person name="O'Hagan D."/>
            <person name="Deng Z."/>
        </authorList>
    </citation>
    <scope>NUCLEOTIDE SEQUENCE [LARGE SCALE GENOMIC DNA]</scope>
    <source>
        <strain evidence="7">ATCC 35852 / DSM 46488 / JCM 4925 / NBRC 14057 / NRRL 8057</strain>
    </source>
</reference>
<dbReference type="SUPFAM" id="SSF46689">
    <property type="entry name" value="Homeodomain-like"/>
    <property type="match status" value="1"/>
</dbReference>
<dbReference type="GO" id="GO:0003700">
    <property type="term" value="F:DNA-binding transcription factor activity"/>
    <property type="evidence" value="ECO:0007669"/>
    <property type="project" value="TreeGrafter"/>
</dbReference>
<dbReference type="STRING" id="1003195.SCATT_38030"/>
<protein>
    <submittedName>
        <fullName evidence="6">TetR-family transcriptional regulator</fullName>
    </submittedName>
</protein>
<dbReference type="AlphaFoldDB" id="F8K3Z9"/>
<dbReference type="Pfam" id="PF21597">
    <property type="entry name" value="TetR_C_43"/>
    <property type="match status" value="1"/>
</dbReference>
<gene>
    <name evidence="6" type="ordered locus">SCATT_38030</name>
</gene>
<dbReference type="eggNOG" id="COG1309">
    <property type="taxonomic scope" value="Bacteria"/>
</dbReference>
<keyword evidence="3" id="KW-0804">Transcription</keyword>
<dbReference type="InterPro" id="IPR001647">
    <property type="entry name" value="HTH_TetR"/>
</dbReference>